<dbReference type="PRINTS" id="PR00455">
    <property type="entry name" value="HTHTETR"/>
</dbReference>
<dbReference type="SUPFAM" id="SSF46689">
    <property type="entry name" value="Homeodomain-like"/>
    <property type="match status" value="1"/>
</dbReference>
<dbReference type="Pfam" id="PF00440">
    <property type="entry name" value="TetR_N"/>
    <property type="match status" value="1"/>
</dbReference>
<dbReference type="InterPro" id="IPR050109">
    <property type="entry name" value="HTH-type_TetR-like_transc_reg"/>
</dbReference>
<evidence type="ECO:0000256" key="1">
    <source>
        <dbReference type="ARBA" id="ARBA00023015"/>
    </source>
</evidence>
<dbReference type="InterPro" id="IPR023772">
    <property type="entry name" value="DNA-bd_HTH_TetR-type_CS"/>
</dbReference>
<dbReference type="InterPro" id="IPR001647">
    <property type="entry name" value="HTH_TetR"/>
</dbReference>
<evidence type="ECO:0000313" key="6">
    <source>
        <dbReference type="EMBL" id="GGH91296.1"/>
    </source>
</evidence>
<dbReference type="InterPro" id="IPR009057">
    <property type="entry name" value="Homeodomain-like_sf"/>
</dbReference>
<reference evidence="7" key="1">
    <citation type="journal article" date="2019" name="Int. J. Syst. Evol. Microbiol.">
        <title>The Global Catalogue of Microorganisms (GCM) 10K type strain sequencing project: providing services to taxonomists for standard genome sequencing and annotation.</title>
        <authorList>
            <consortium name="The Broad Institute Genomics Platform"/>
            <consortium name="The Broad Institute Genome Sequencing Center for Infectious Disease"/>
            <person name="Wu L."/>
            <person name="Ma J."/>
        </authorList>
    </citation>
    <scope>NUCLEOTIDE SEQUENCE [LARGE SCALE GENOMIC DNA]</scope>
    <source>
        <strain evidence="7">CGMCC 1.12778</strain>
    </source>
</reference>
<feature type="DNA-binding region" description="H-T-H motif" evidence="4">
    <location>
        <begin position="38"/>
        <end position="57"/>
    </location>
</feature>
<protein>
    <recommendedName>
        <fullName evidence="5">HTH tetR-type domain-containing protein</fullName>
    </recommendedName>
</protein>
<dbReference type="PROSITE" id="PS01081">
    <property type="entry name" value="HTH_TETR_1"/>
    <property type="match status" value="1"/>
</dbReference>
<dbReference type="Gene3D" id="1.10.357.10">
    <property type="entry name" value="Tetracycline Repressor, domain 2"/>
    <property type="match status" value="1"/>
</dbReference>
<dbReference type="PANTHER" id="PTHR30055:SF234">
    <property type="entry name" value="HTH-TYPE TRANSCRIPTIONAL REGULATOR BETI"/>
    <property type="match status" value="1"/>
</dbReference>
<dbReference type="PROSITE" id="PS50977">
    <property type="entry name" value="HTH_TETR_2"/>
    <property type="match status" value="1"/>
</dbReference>
<organism evidence="6 7">
    <name type="scientific">Arthrobacter liuii</name>
    <dbReference type="NCBI Taxonomy" id="1476996"/>
    <lineage>
        <taxon>Bacteria</taxon>
        <taxon>Bacillati</taxon>
        <taxon>Actinomycetota</taxon>
        <taxon>Actinomycetes</taxon>
        <taxon>Micrococcales</taxon>
        <taxon>Micrococcaceae</taxon>
        <taxon>Arthrobacter</taxon>
    </lineage>
</organism>
<keyword evidence="2 4" id="KW-0238">DNA-binding</keyword>
<comment type="caution">
    <text evidence="6">The sequence shown here is derived from an EMBL/GenBank/DDBJ whole genome shotgun (WGS) entry which is preliminary data.</text>
</comment>
<dbReference type="PANTHER" id="PTHR30055">
    <property type="entry name" value="HTH-TYPE TRANSCRIPTIONAL REGULATOR RUTR"/>
    <property type="match status" value="1"/>
</dbReference>
<proteinExistence type="predicted"/>
<gene>
    <name evidence="6" type="ORF">GCM10007170_07120</name>
</gene>
<keyword evidence="3" id="KW-0804">Transcription</keyword>
<sequence>MPPTSSPSLRERKKAETWSAIHEAAASLAQQRGLEHATVEAIAESAGVSPRTFFNYFPAKEDAVLGLHEPVLDPSEAAKLTGAEDLLGQATLLLVAVARSALGGTNTARRRQLLKRYPHLFARQLEVMVKAEALVRQAVVDHLAADPYWASSAEGFSAEETARMLVMLASVPAKFTAQAADFDPASGMTPEDLAPAVALFHHLQRKLS</sequence>
<dbReference type="RefSeq" id="WP_188570290.1">
    <property type="nucleotide sequence ID" value="NZ_BMFW01000002.1"/>
</dbReference>
<evidence type="ECO:0000256" key="2">
    <source>
        <dbReference type="ARBA" id="ARBA00023125"/>
    </source>
</evidence>
<name>A0ABQ2AHG1_9MICC</name>
<evidence type="ECO:0000259" key="5">
    <source>
        <dbReference type="PROSITE" id="PS50977"/>
    </source>
</evidence>
<keyword evidence="7" id="KW-1185">Reference proteome</keyword>
<evidence type="ECO:0000313" key="7">
    <source>
        <dbReference type="Proteomes" id="UP000643279"/>
    </source>
</evidence>
<feature type="domain" description="HTH tetR-type" evidence="5">
    <location>
        <begin position="15"/>
        <end position="75"/>
    </location>
</feature>
<keyword evidence="1" id="KW-0805">Transcription regulation</keyword>
<accession>A0ABQ2AHG1</accession>
<evidence type="ECO:0000256" key="4">
    <source>
        <dbReference type="PROSITE-ProRule" id="PRU00335"/>
    </source>
</evidence>
<evidence type="ECO:0000256" key="3">
    <source>
        <dbReference type="ARBA" id="ARBA00023163"/>
    </source>
</evidence>
<dbReference type="EMBL" id="BMFW01000002">
    <property type="protein sequence ID" value="GGH91296.1"/>
    <property type="molecule type" value="Genomic_DNA"/>
</dbReference>
<dbReference type="Proteomes" id="UP000643279">
    <property type="component" value="Unassembled WGS sequence"/>
</dbReference>